<dbReference type="InterPro" id="IPR025924">
    <property type="entry name" value="YHYH_dom"/>
</dbReference>
<feature type="domain" description="YHYH" evidence="1">
    <location>
        <begin position="117"/>
        <end position="363"/>
    </location>
</feature>
<evidence type="ECO:0000313" key="2">
    <source>
        <dbReference type="EMBL" id="QHS78635.1"/>
    </source>
</evidence>
<evidence type="ECO:0000259" key="1">
    <source>
        <dbReference type="Pfam" id="PF14240"/>
    </source>
</evidence>
<dbReference type="EMBL" id="MN740601">
    <property type="protein sequence ID" value="QHS78635.1"/>
    <property type="molecule type" value="Genomic_DNA"/>
</dbReference>
<protein>
    <recommendedName>
        <fullName evidence="1">YHYH domain-containing protein</fullName>
    </recommendedName>
</protein>
<accession>A0A6C0AGZ7</accession>
<sequence length="574" mass="65970">MYDYSVFFTDVINGRDNNLLKIAQFKMPAYVNYLYDSSGVTVLTNGLPNYVPTMFGERADTIQEIEWNSVYKNTNLSRDNNPNKLKFNYVRYRFNIPDMSLKDGRLLDDDFEYGHLAPMGSIGVAINGVSLYNSLSQPNINIQVLGIIYPVYWNNNLITDLGTKLDSWIRVGRNVYYLDAISGGEQFSTCCGHNSEYQYHYHKLPYCESGTNALHPDPSAILNMKDVHSFYDNKNKNNEHSRIIGWLIDGYPVYGPIGYKYYYENNRTSVYVVENDLGEKQTVFKRSSYEYVDILRDASGIPQKKLVGQQNIRYSGYKFVKSNIEDDSHGIYLDHCNGIFGPTPEFPDGIYHYHTTIDIDFSGNPKKGLDYYYPYDIDNMIIFDDNLQYDTEIIRYINTEVWGITFVISDDFNLSWYDWLSVIYNPSYSSAFQNRSGLEYENTYIKHGFGSSDWSDVSGGKVKVSPPNQSDITYYSYNEWDAANEVGGLIAFWLNDQGNIGYNKLISLYPNKFDVFESIIPVFPFITNMIRGNVDISENGVSTGNEVKILHSNSPQHLKNEWVNAANQYLTTNT</sequence>
<proteinExistence type="predicted"/>
<reference evidence="2" key="1">
    <citation type="journal article" date="2020" name="Nature">
        <title>Giant virus diversity and host interactions through global metagenomics.</title>
        <authorList>
            <person name="Schulz F."/>
            <person name="Roux S."/>
            <person name="Paez-Espino D."/>
            <person name="Jungbluth S."/>
            <person name="Walsh D.A."/>
            <person name="Denef V.J."/>
            <person name="McMahon K.D."/>
            <person name="Konstantinidis K.T."/>
            <person name="Eloe-Fadrosh E.A."/>
            <person name="Kyrpides N.C."/>
            <person name="Woyke T."/>
        </authorList>
    </citation>
    <scope>NUCLEOTIDE SEQUENCE</scope>
    <source>
        <strain evidence="2">GVMAG-S-1024976-23</strain>
    </source>
</reference>
<dbReference type="Pfam" id="PF14240">
    <property type="entry name" value="YHYH"/>
    <property type="match status" value="1"/>
</dbReference>
<dbReference type="AlphaFoldDB" id="A0A6C0AGZ7"/>
<name>A0A6C0AGZ7_9ZZZZ</name>
<organism evidence="2">
    <name type="scientific">viral metagenome</name>
    <dbReference type="NCBI Taxonomy" id="1070528"/>
    <lineage>
        <taxon>unclassified sequences</taxon>
        <taxon>metagenomes</taxon>
        <taxon>organismal metagenomes</taxon>
    </lineage>
</organism>